<evidence type="ECO:0000256" key="2">
    <source>
        <dbReference type="ARBA" id="ARBA00023125"/>
    </source>
</evidence>
<dbReference type="PROSITE" id="PS01124">
    <property type="entry name" value="HTH_ARAC_FAMILY_2"/>
    <property type="match status" value="1"/>
</dbReference>
<evidence type="ECO:0000256" key="1">
    <source>
        <dbReference type="ARBA" id="ARBA00023015"/>
    </source>
</evidence>
<accession>A0ABU7WU51</accession>
<dbReference type="RefSeq" id="WP_331787323.1">
    <property type="nucleotide sequence ID" value="NZ_JAVFKM010000008.1"/>
</dbReference>
<organism evidence="6 7">
    <name type="scientific">Streptomyces chrestomyceticus</name>
    <dbReference type="NCBI Taxonomy" id="68185"/>
    <lineage>
        <taxon>Bacteria</taxon>
        <taxon>Bacillati</taxon>
        <taxon>Actinomycetota</taxon>
        <taxon>Actinomycetes</taxon>
        <taxon>Kitasatosporales</taxon>
        <taxon>Streptomycetaceae</taxon>
        <taxon>Streptomyces</taxon>
    </lineage>
</organism>
<dbReference type="PANTHER" id="PTHR46796">
    <property type="entry name" value="HTH-TYPE TRANSCRIPTIONAL ACTIVATOR RHAS-RELATED"/>
    <property type="match status" value="1"/>
</dbReference>
<name>A0ABU7WU51_9ACTN</name>
<dbReference type="SUPFAM" id="SSF46689">
    <property type="entry name" value="Homeodomain-like"/>
    <property type="match status" value="2"/>
</dbReference>
<dbReference type="Pfam" id="PF12833">
    <property type="entry name" value="HTH_18"/>
    <property type="match status" value="1"/>
</dbReference>
<keyword evidence="7" id="KW-1185">Reference proteome</keyword>
<feature type="compositionally biased region" description="Basic and acidic residues" evidence="4">
    <location>
        <begin position="17"/>
        <end position="27"/>
    </location>
</feature>
<dbReference type="SMART" id="SM00342">
    <property type="entry name" value="HTH_ARAC"/>
    <property type="match status" value="1"/>
</dbReference>
<feature type="region of interest" description="Disordered" evidence="4">
    <location>
        <begin position="1"/>
        <end position="27"/>
    </location>
</feature>
<dbReference type="InterPro" id="IPR050204">
    <property type="entry name" value="AraC_XylS_family_regulators"/>
</dbReference>
<dbReference type="InterPro" id="IPR009057">
    <property type="entry name" value="Homeodomain-like_sf"/>
</dbReference>
<feature type="domain" description="HTH araC/xylS-type" evidence="5">
    <location>
        <begin position="28"/>
        <end position="125"/>
    </location>
</feature>
<evidence type="ECO:0000313" key="6">
    <source>
        <dbReference type="EMBL" id="MEF3115030.1"/>
    </source>
</evidence>
<keyword evidence="3" id="KW-0804">Transcription</keyword>
<reference evidence="6 7" key="1">
    <citation type="submission" date="2023-08" db="EMBL/GenBank/DDBJ databases">
        <authorList>
            <person name="Sharma P."/>
            <person name="Verma V."/>
            <person name="Mohan M.K."/>
            <person name="Dubey A.K."/>
        </authorList>
    </citation>
    <scope>NUCLEOTIDE SEQUENCE [LARGE SCALE GENOMIC DNA]</scope>
    <source>
        <strain evidence="6 7">ADP4</strain>
    </source>
</reference>
<dbReference type="PANTHER" id="PTHR46796:SF2">
    <property type="entry name" value="TRANSCRIPTIONAL REGULATORY PROTEIN"/>
    <property type="match status" value="1"/>
</dbReference>
<evidence type="ECO:0000313" key="7">
    <source>
        <dbReference type="Proteomes" id="UP001348265"/>
    </source>
</evidence>
<protein>
    <submittedName>
        <fullName evidence="6">AraC family transcriptional regulator</fullName>
    </submittedName>
</protein>
<dbReference type="Proteomes" id="UP001348265">
    <property type="component" value="Unassembled WGS sequence"/>
</dbReference>
<proteinExistence type="predicted"/>
<keyword evidence="1" id="KW-0805">Transcription regulation</keyword>
<dbReference type="InterPro" id="IPR018060">
    <property type="entry name" value="HTH_AraC"/>
</dbReference>
<gene>
    <name evidence="6" type="ORF">RB636_17825</name>
</gene>
<comment type="caution">
    <text evidence="6">The sequence shown here is derived from an EMBL/GenBank/DDBJ whole genome shotgun (WGS) entry which is preliminary data.</text>
</comment>
<dbReference type="Gene3D" id="1.10.10.60">
    <property type="entry name" value="Homeodomain-like"/>
    <property type="match status" value="2"/>
</dbReference>
<evidence type="ECO:0000256" key="3">
    <source>
        <dbReference type="ARBA" id="ARBA00023163"/>
    </source>
</evidence>
<keyword evidence="2" id="KW-0238">DNA-binding</keyword>
<evidence type="ECO:0000259" key="5">
    <source>
        <dbReference type="PROSITE" id="PS01124"/>
    </source>
</evidence>
<dbReference type="EMBL" id="JAVFKM010000008">
    <property type="protein sequence ID" value="MEF3115030.1"/>
    <property type="molecule type" value="Genomic_DNA"/>
</dbReference>
<sequence>MARRGASRTASPVRARTPTDRARRQAAHRARDLLDETFLEPMTAERLAATAGCSRFALYRAFCAEFGLAPSDYQRQLRLRHARTLLRSGAAPADAATATGFADQAHFSRWFQRVYGITPGTFRRA</sequence>
<evidence type="ECO:0000256" key="4">
    <source>
        <dbReference type="SAM" id="MobiDB-lite"/>
    </source>
</evidence>